<evidence type="ECO:0000313" key="3">
    <source>
        <dbReference type="EMBL" id="MCQ4769351.1"/>
    </source>
</evidence>
<reference evidence="3" key="2">
    <citation type="submission" date="2022-06" db="EMBL/GenBank/DDBJ databases">
        <title>Isolation of gut microbiota from human fecal samples.</title>
        <authorList>
            <person name="Pamer E.G."/>
            <person name="Barat B."/>
            <person name="Waligurski E."/>
            <person name="Medina S."/>
            <person name="Paddock L."/>
            <person name="Mostad J."/>
        </authorList>
    </citation>
    <scope>NUCLEOTIDE SEQUENCE</scope>
    <source>
        <strain evidence="3">DFI.9.91</strain>
    </source>
</reference>
<evidence type="ECO:0000256" key="1">
    <source>
        <dbReference type="SAM" id="Phobius"/>
    </source>
</evidence>
<sequence>MQTIYYQTSSFIRHEGNVVDLGAYRRKLSAVSGGDWEDVPVQEPAPTQPEAAVPLLRLVPPESPKVRAARRRRQNVRRVGLALDLLASLAVVAVTVTAMVQFVRLA</sequence>
<dbReference type="RefSeq" id="WP_238073709.1">
    <property type="nucleotide sequence ID" value="NZ_JAKNJB010000009.1"/>
</dbReference>
<evidence type="ECO:0000313" key="4">
    <source>
        <dbReference type="Proteomes" id="UP001200313"/>
    </source>
</evidence>
<dbReference type="EMBL" id="JANFYS010000003">
    <property type="protein sequence ID" value="MCQ4769351.1"/>
    <property type="molecule type" value="Genomic_DNA"/>
</dbReference>
<keyword evidence="1" id="KW-0812">Transmembrane</keyword>
<comment type="caution">
    <text evidence="3">The sequence shown here is derived from an EMBL/GenBank/DDBJ whole genome shotgun (WGS) entry which is preliminary data.</text>
</comment>
<keyword evidence="1" id="KW-1133">Transmembrane helix</keyword>
<dbReference type="Proteomes" id="UP001204562">
    <property type="component" value="Unassembled WGS sequence"/>
</dbReference>
<gene>
    <name evidence="2" type="ORF">L0P79_07010</name>
    <name evidence="3" type="ORF">NE579_02575</name>
</gene>
<reference evidence="2 4" key="1">
    <citation type="submission" date="2022-01" db="EMBL/GenBank/DDBJ databases">
        <title>Collection of gut derived symbiotic bacterial strains cultured from healthy donors.</title>
        <authorList>
            <person name="Lin H."/>
            <person name="Kohout C."/>
            <person name="Waligurski E."/>
            <person name="Pamer E.G."/>
        </authorList>
    </citation>
    <scope>NUCLEOTIDE SEQUENCE [LARGE SCALE GENOMIC DNA]</scope>
    <source>
        <strain evidence="2 4">DFI.3.7</strain>
    </source>
</reference>
<name>A0AAW5JLB2_9FIRM</name>
<dbReference type="AlphaFoldDB" id="A0AAW5JLB2"/>
<keyword evidence="4" id="KW-1185">Reference proteome</keyword>
<evidence type="ECO:0000313" key="5">
    <source>
        <dbReference type="Proteomes" id="UP001204562"/>
    </source>
</evidence>
<organism evidence="3 5">
    <name type="scientific">Intestinimonas massiliensis</name>
    <name type="common">ex Afouda et al. 2020</name>
    <dbReference type="NCBI Taxonomy" id="1673721"/>
    <lineage>
        <taxon>Bacteria</taxon>
        <taxon>Bacillati</taxon>
        <taxon>Bacillota</taxon>
        <taxon>Clostridia</taxon>
        <taxon>Eubacteriales</taxon>
        <taxon>Intestinimonas</taxon>
    </lineage>
</organism>
<dbReference type="Proteomes" id="UP001200313">
    <property type="component" value="Unassembled WGS sequence"/>
</dbReference>
<keyword evidence="1" id="KW-0472">Membrane</keyword>
<protein>
    <submittedName>
        <fullName evidence="3">Uncharacterized protein</fullName>
    </submittedName>
</protein>
<feature type="transmembrane region" description="Helical" evidence="1">
    <location>
        <begin position="79"/>
        <end position="103"/>
    </location>
</feature>
<proteinExistence type="predicted"/>
<accession>A0AAW5JLB2</accession>
<evidence type="ECO:0000313" key="2">
    <source>
        <dbReference type="EMBL" id="MCG4526826.1"/>
    </source>
</evidence>
<dbReference type="EMBL" id="JAKNJB010000009">
    <property type="protein sequence ID" value="MCG4526826.1"/>
    <property type="molecule type" value="Genomic_DNA"/>
</dbReference>